<evidence type="ECO:0000256" key="4">
    <source>
        <dbReference type="ARBA" id="ARBA00022679"/>
    </source>
</evidence>
<reference evidence="12 13" key="1">
    <citation type="submission" date="2010-11" db="EMBL/GenBank/DDBJ databases">
        <authorList>
            <person name="Durkin A.S."/>
            <person name="Madupu R."/>
            <person name="Torralba M."/>
            <person name="Gillis M."/>
            <person name="Methe B."/>
            <person name="Sutton G."/>
            <person name="Nelson K.E."/>
        </authorList>
    </citation>
    <scope>NUCLEOTIDE SEQUENCE [LARGE SCALE GENOMIC DNA]</scope>
    <source>
        <strain evidence="12 13">UPII 345-E</strain>
    </source>
</reference>
<dbReference type="SUPFAM" id="SSF52540">
    <property type="entry name" value="P-loop containing nucleoside triphosphate hydrolases"/>
    <property type="match status" value="1"/>
</dbReference>
<dbReference type="InterPro" id="IPR018094">
    <property type="entry name" value="Thymidylate_kinase"/>
</dbReference>
<keyword evidence="5 10" id="KW-0545">Nucleotide biosynthesis</keyword>
<dbReference type="GO" id="GO:0005524">
    <property type="term" value="F:ATP binding"/>
    <property type="evidence" value="ECO:0007669"/>
    <property type="project" value="UniProtKB-UniRule"/>
</dbReference>
<dbReference type="Proteomes" id="UP000004594">
    <property type="component" value="Unassembled WGS sequence"/>
</dbReference>
<dbReference type="Pfam" id="PF02223">
    <property type="entry name" value="Thymidylate_kin"/>
    <property type="match status" value="1"/>
</dbReference>
<gene>
    <name evidence="10" type="primary">tmk</name>
    <name evidence="12" type="ORF">HMPREF9220_0804</name>
</gene>
<dbReference type="InterPro" id="IPR039430">
    <property type="entry name" value="Thymidylate_kin-like_dom"/>
</dbReference>
<dbReference type="HAMAP" id="MF_00165">
    <property type="entry name" value="Thymidylate_kinase"/>
    <property type="match status" value="1"/>
</dbReference>
<keyword evidence="4 10" id="KW-0808">Transferase</keyword>
<comment type="similarity">
    <text evidence="1 10">Belongs to the thymidylate kinase family.</text>
</comment>
<feature type="domain" description="Thymidylate kinase-like" evidence="11">
    <location>
        <begin position="8"/>
        <end position="202"/>
    </location>
</feature>
<proteinExistence type="inferred from homology"/>
<protein>
    <recommendedName>
        <fullName evidence="3 10">Thymidylate kinase</fullName>
        <ecNumber evidence="2 10">2.7.4.9</ecNumber>
    </recommendedName>
    <alternativeName>
        <fullName evidence="10">dTMP kinase</fullName>
    </alternativeName>
</protein>
<dbReference type="OrthoDB" id="9774907at2"/>
<comment type="caution">
    <text evidence="10">Lacks conserved residue(s) required for the propagation of feature annotation.</text>
</comment>
<evidence type="ECO:0000256" key="9">
    <source>
        <dbReference type="ARBA" id="ARBA00048743"/>
    </source>
</evidence>
<dbReference type="RefSeq" id="WP_007554242.1">
    <property type="nucleotide sequence ID" value="NZ_AENT01000010.1"/>
</dbReference>
<name>E4L7W7_9FIRM</name>
<evidence type="ECO:0000256" key="3">
    <source>
        <dbReference type="ARBA" id="ARBA00017144"/>
    </source>
</evidence>
<evidence type="ECO:0000256" key="6">
    <source>
        <dbReference type="ARBA" id="ARBA00022741"/>
    </source>
</evidence>
<dbReference type="EMBL" id="AENT01000010">
    <property type="protein sequence ID" value="EFR43151.1"/>
    <property type="molecule type" value="Genomic_DNA"/>
</dbReference>
<evidence type="ECO:0000256" key="10">
    <source>
        <dbReference type="HAMAP-Rule" id="MF_00165"/>
    </source>
</evidence>
<evidence type="ECO:0000256" key="5">
    <source>
        <dbReference type="ARBA" id="ARBA00022727"/>
    </source>
</evidence>
<evidence type="ECO:0000256" key="2">
    <source>
        <dbReference type="ARBA" id="ARBA00012980"/>
    </source>
</evidence>
<evidence type="ECO:0000259" key="11">
    <source>
        <dbReference type="Pfam" id="PF02223"/>
    </source>
</evidence>
<dbReference type="AlphaFoldDB" id="E4L7W7"/>
<dbReference type="CDD" id="cd01672">
    <property type="entry name" value="TMPK"/>
    <property type="match status" value="1"/>
</dbReference>
<evidence type="ECO:0000313" key="13">
    <source>
        <dbReference type="Proteomes" id="UP000004594"/>
    </source>
</evidence>
<accession>E4L7W7</accession>
<evidence type="ECO:0000313" key="12">
    <source>
        <dbReference type="EMBL" id="EFR43151.1"/>
    </source>
</evidence>
<dbReference type="GO" id="GO:0006227">
    <property type="term" value="P:dUDP biosynthetic process"/>
    <property type="evidence" value="ECO:0007669"/>
    <property type="project" value="TreeGrafter"/>
</dbReference>
<dbReference type="GO" id="GO:0006235">
    <property type="term" value="P:dTTP biosynthetic process"/>
    <property type="evidence" value="ECO:0007669"/>
    <property type="project" value="UniProtKB-UniRule"/>
</dbReference>
<evidence type="ECO:0000256" key="8">
    <source>
        <dbReference type="ARBA" id="ARBA00022840"/>
    </source>
</evidence>
<keyword evidence="8 10" id="KW-0067">ATP-binding</keyword>
<comment type="catalytic activity">
    <reaction evidence="9 10">
        <text>dTMP + ATP = dTDP + ADP</text>
        <dbReference type="Rhea" id="RHEA:13517"/>
        <dbReference type="ChEBI" id="CHEBI:30616"/>
        <dbReference type="ChEBI" id="CHEBI:58369"/>
        <dbReference type="ChEBI" id="CHEBI:63528"/>
        <dbReference type="ChEBI" id="CHEBI:456216"/>
        <dbReference type="EC" id="2.7.4.9"/>
    </reaction>
</comment>
<dbReference type="InterPro" id="IPR027417">
    <property type="entry name" value="P-loop_NTPase"/>
</dbReference>
<comment type="caution">
    <text evidence="12">The sequence shown here is derived from an EMBL/GenBank/DDBJ whole genome shotgun (WGS) entry which is preliminary data.</text>
</comment>
<dbReference type="FunFam" id="3.40.50.300:FF:002288">
    <property type="entry name" value="Probable thymidylate kinase"/>
    <property type="match status" value="1"/>
</dbReference>
<organism evidence="12 13">
    <name type="scientific">Dialister micraerophilus UPII 345-E</name>
    <dbReference type="NCBI Taxonomy" id="910314"/>
    <lineage>
        <taxon>Bacteria</taxon>
        <taxon>Bacillati</taxon>
        <taxon>Bacillota</taxon>
        <taxon>Negativicutes</taxon>
        <taxon>Veillonellales</taxon>
        <taxon>Veillonellaceae</taxon>
        <taxon>Dialister</taxon>
    </lineage>
</organism>
<dbReference type="NCBIfam" id="TIGR00041">
    <property type="entry name" value="DTMP_kinase"/>
    <property type="match status" value="1"/>
</dbReference>
<dbReference type="Gene3D" id="3.40.50.300">
    <property type="entry name" value="P-loop containing nucleotide triphosphate hydrolases"/>
    <property type="match status" value="1"/>
</dbReference>
<keyword evidence="7 10" id="KW-0418">Kinase</keyword>
<dbReference type="EC" id="2.7.4.9" evidence="2 10"/>
<dbReference type="GO" id="GO:0004798">
    <property type="term" value="F:dTMP kinase activity"/>
    <property type="evidence" value="ECO:0007669"/>
    <property type="project" value="UniProtKB-UniRule"/>
</dbReference>
<evidence type="ECO:0000256" key="7">
    <source>
        <dbReference type="ARBA" id="ARBA00022777"/>
    </source>
</evidence>
<dbReference type="GO" id="GO:0005829">
    <property type="term" value="C:cytosol"/>
    <property type="evidence" value="ECO:0007669"/>
    <property type="project" value="TreeGrafter"/>
</dbReference>
<dbReference type="PANTHER" id="PTHR10344">
    <property type="entry name" value="THYMIDYLATE KINASE"/>
    <property type="match status" value="1"/>
</dbReference>
<keyword evidence="6 10" id="KW-0547">Nucleotide-binding</keyword>
<evidence type="ECO:0000256" key="1">
    <source>
        <dbReference type="ARBA" id="ARBA00009776"/>
    </source>
</evidence>
<dbReference type="GO" id="GO:0006233">
    <property type="term" value="P:dTDP biosynthetic process"/>
    <property type="evidence" value="ECO:0007669"/>
    <property type="project" value="InterPro"/>
</dbReference>
<dbReference type="PANTHER" id="PTHR10344:SF4">
    <property type="entry name" value="UMP-CMP KINASE 2, MITOCHONDRIAL"/>
    <property type="match status" value="1"/>
</dbReference>
<sequence>MGGKLIVLEGIDGSGKATQSQLLAEALKKNNKSVIQVTFPDYESQSSSLVKMYLNGNFGTAPEDVNPYAASMFYAVDRFASYKMKWEKFYEQGGIVIADRYTTSNMVHQMTKYDNEDEREKFLKWLEETEYKILGLPTPDMVILLDVPLEISEKLVKERALSGGNMDIHEKHLDYLHKCYDSYQWLCKRYNWEKISCTNKKELKKVEEIAEEIYKTVNRKILAM</sequence>
<comment type="function">
    <text evidence="10">Phosphorylation of dTMP to form dTDP in both de novo and salvage pathways of dTTP synthesis.</text>
</comment>
<dbReference type="eggNOG" id="COG0125">
    <property type="taxonomic scope" value="Bacteria"/>
</dbReference>